<dbReference type="Gene3D" id="4.10.430.10">
    <property type="entry name" value="Histone-like protein H-NS, C-terminal domain"/>
    <property type="match status" value="1"/>
</dbReference>
<keyword evidence="3" id="KW-1185">Reference proteome</keyword>
<protein>
    <submittedName>
        <fullName evidence="2">H-NS histone family protein</fullName>
    </submittedName>
</protein>
<dbReference type="GO" id="GO:0003677">
    <property type="term" value="F:DNA binding"/>
    <property type="evidence" value="ECO:0007669"/>
    <property type="project" value="InterPro"/>
</dbReference>
<gene>
    <name evidence="2" type="ORF">GCT13_35070</name>
</gene>
<accession>A0A7X1TJW1</accession>
<dbReference type="EMBL" id="WHNP01000053">
    <property type="protein sequence ID" value="MPW21941.1"/>
    <property type="molecule type" value="Genomic_DNA"/>
</dbReference>
<organism evidence="2 3">
    <name type="scientific">Paraburkholderia franconis</name>
    <dbReference type="NCBI Taxonomy" id="2654983"/>
    <lineage>
        <taxon>Bacteria</taxon>
        <taxon>Pseudomonadati</taxon>
        <taxon>Pseudomonadota</taxon>
        <taxon>Betaproteobacteria</taxon>
        <taxon>Burkholderiales</taxon>
        <taxon>Burkholderiaceae</taxon>
        <taxon>Paraburkholderia</taxon>
    </lineage>
</organism>
<dbReference type="Pfam" id="PF00816">
    <property type="entry name" value="Histone_HNS"/>
    <property type="match status" value="1"/>
</dbReference>
<evidence type="ECO:0000313" key="2">
    <source>
        <dbReference type="EMBL" id="MPW21941.1"/>
    </source>
</evidence>
<feature type="domain" description="DNA-binding protein H-NS-like C-terminal" evidence="1">
    <location>
        <begin position="30"/>
        <end position="73"/>
    </location>
</feature>
<evidence type="ECO:0000259" key="1">
    <source>
        <dbReference type="SMART" id="SM00528"/>
    </source>
</evidence>
<dbReference type="AlphaFoldDB" id="A0A7X1TJW1"/>
<dbReference type="Proteomes" id="UP000484381">
    <property type="component" value="Unassembled WGS sequence"/>
</dbReference>
<name>A0A7X1TJW1_9BURK</name>
<dbReference type="InterPro" id="IPR037150">
    <property type="entry name" value="H-NS_C_dom_sf"/>
</dbReference>
<dbReference type="InterPro" id="IPR027444">
    <property type="entry name" value="H-NS_C_dom"/>
</dbReference>
<comment type="caution">
    <text evidence="2">The sequence shown here is derived from an EMBL/GenBank/DDBJ whole genome shotgun (WGS) entry which is preliminary data.</text>
</comment>
<dbReference type="RefSeq" id="WP_321574822.1">
    <property type="nucleotide sequence ID" value="NZ_WHNP01000053.1"/>
</dbReference>
<dbReference type="SUPFAM" id="SSF81273">
    <property type="entry name" value="H-NS histone-like proteins"/>
    <property type="match status" value="1"/>
</dbReference>
<sequence>MDQRKRDSIVAYLRRRMAEVGIGLDDVAAAMAQDENTARYRSATGETWSGDGEMPEWLKQAISAGQSPKHFAVDGTASQCHAAARRKTDWREDPFAGTRLATVHPSSAHAL</sequence>
<dbReference type="SMART" id="SM00528">
    <property type="entry name" value="HNS"/>
    <property type="match status" value="1"/>
</dbReference>
<proteinExistence type="predicted"/>
<reference evidence="2 3" key="1">
    <citation type="submission" date="2019-10" db="EMBL/GenBank/DDBJ databases">
        <title>Paraburkholderia sp. isolated from nodules of Mimosa pudica from Brazilian Atlantic Forest soils.</title>
        <authorList>
            <person name="Paulitsch F."/>
            <person name="Hungria M."/>
            <person name="Dall'Agnol R."/>
        </authorList>
    </citation>
    <scope>NUCLEOTIDE SEQUENCE [LARGE SCALE GENOMIC DNA]</scope>
    <source>
        <strain evidence="2 3">CNPSo 3157</strain>
    </source>
</reference>
<evidence type="ECO:0000313" key="3">
    <source>
        <dbReference type="Proteomes" id="UP000484381"/>
    </source>
</evidence>